<feature type="compositionally biased region" description="Basic and acidic residues" evidence="1">
    <location>
        <begin position="874"/>
        <end position="885"/>
    </location>
</feature>
<evidence type="ECO:0000256" key="1">
    <source>
        <dbReference type="SAM" id="MobiDB-lite"/>
    </source>
</evidence>
<feature type="compositionally biased region" description="Low complexity" evidence="1">
    <location>
        <begin position="1931"/>
        <end position="1960"/>
    </location>
</feature>
<dbReference type="KEGG" id="hazt:108680452"/>
<feature type="region of interest" description="Disordered" evidence="1">
    <location>
        <begin position="1873"/>
        <end position="1914"/>
    </location>
</feature>
<name>A0A979FX58_HYAAZ</name>
<proteinExistence type="predicted"/>
<dbReference type="PANTHER" id="PTHR21696:SF2">
    <property type="entry name" value="PROTEIN UNC-79 HOMOLOG"/>
    <property type="match status" value="1"/>
</dbReference>
<dbReference type="GeneID" id="108680452"/>
<keyword evidence="2" id="KW-1185">Reference proteome</keyword>
<feature type="region of interest" description="Disordered" evidence="1">
    <location>
        <begin position="380"/>
        <end position="402"/>
    </location>
</feature>
<feature type="compositionally biased region" description="Low complexity" evidence="1">
    <location>
        <begin position="1875"/>
        <end position="1905"/>
    </location>
</feature>
<organism evidence="2 3">
    <name type="scientific">Hyalella azteca</name>
    <name type="common">Amphipod</name>
    <dbReference type="NCBI Taxonomy" id="294128"/>
    <lineage>
        <taxon>Eukaryota</taxon>
        <taxon>Metazoa</taxon>
        <taxon>Ecdysozoa</taxon>
        <taxon>Arthropoda</taxon>
        <taxon>Crustacea</taxon>
        <taxon>Multicrustacea</taxon>
        <taxon>Malacostraca</taxon>
        <taxon>Eumalacostraca</taxon>
        <taxon>Peracarida</taxon>
        <taxon>Amphipoda</taxon>
        <taxon>Senticaudata</taxon>
        <taxon>Talitrida</taxon>
        <taxon>Talitroidea</taxon>
        <taxon>Hyalellidae</taxon>
        <taxon>Hyalella</taxon>
    </lineage>
</organism>
<accession>A0A979FX58</accession>
<dbReference type="RefSeq" id="XP_047741026.1">
    <property type="nucleotide sequence ID" value="XM_047885070.1"/>
</dbReference>
<dbReference type="PANTHER" id="PTHR21696">
    <property type="entry name" value="PROTEIN UNC-79 HOMOLOG"/>
    <property type="match status" value="1"/>
</dbReference>
<dbReference type="Pfam" id="PF14776">
    <property type="entry name" value="UNC-79"/>
    <property type="match status" value="4"/>
</dbReference>
<dbReference type="InterPro" id="IPR024855">
    <property type="entry name" value="UNC79"/>
</dbReference>
<evidence type="ECO:0000313" key="3">
    <source>
        <dbReference type="RefSeq" id="XP_047741026.1"/>
    </source>
</evidence>
<dbReference type="OrthoDB" id="6270916at2759"/>
<dbReference type="Proteomes" id="UP000694843">
    <property type="component" value="Unplaced"/>
</dbReference>
<evidence type="ECO:0000313" key="2">
    <source>
        <dbReference type="Proteomes" id="UP000694843"/>
    </source>
</evidence>
<feature type="region of interest" description="Disordered" evidence="1">
    <location>
        <begin position="830"/>
        <end position="885"/>
    </location>
</feature>
<feature type="compositionally biased region" description="Polar residues" evidence="1">
    <location>
        <begin position="835"/>
        <end position="848"/>
    </location>
</feature>
<reference evidence="3" key="1">
    <citation type="submission" date="2025-08" db="UniProtKB">
        <authorList>
            <consortium name="RefSeq"/>
        </authorList>
    </citation>
    <scope>IDENTIFICATION</scope>
    <source>
        <tissue evidence="3">Whole organism</tissue>
    </source>
</reference>
<feature type="region of interest" description="Disordered" evidence="1">
    <location>
        <begin position="1983"/>
        <end position="2022"/>
    </location>
</feature>
<feature type="region of interest" description="Disordered" evidence="1">
    <location>
        <begin position="1927"/>
        <end position="1961"/>
    </location>
</feature>
<protein>
    <submittedName>
        <fullName evidence="3">Protein unc-79 homolog</fullName>
    </submittedName>
</protein>
<gene>
    <name evidence="3" type="primary">LOC108680452</name>
</gene>
<sequence>MGTRAAAFTAKIRNLSEFQLRLVQGTVPAPSGVEIANILKYFNQLLLGVLRDIKSAPVEMLRHCDQDETRLTLFPCLDYFGLHTALTHLLDLLQFVTFAKHALGTAILQLWSTLMIFLDRDTVDSLPFLVASMISTTPETVHPFLLKTLCFHVLPASVGVLRDIKSAPVEMLRHCDQDEMRLTLFPCLDYFGLHTALTHLLDLLQFVTFAKHALGTAILQLWSTLMIFLDRDTVDSLPFLVASMISTTPETVHPFLLKTLCFHVLPASVGATPKLNEEENYAAASVPAVIMLILQYTENSAYHCQLIECLMSVKCHVIQDLFCVIAHGTPGSRIPAANLLFYYWPNLNPKLFDRKGMPIKLSDISCVLMAMFNKPAQAKADSAQPHTVTSSDTRESKTPKGWKALPCQRSSCEAEHKHPMMVACMDHVTALGACPDTAPPLYMCLKCKEQLEKNQSNVELQDVLKPMTNIATSCENKNCRSTEKNAIATCFSLECCVYNNNKPVRYCSQCNTIRHSTRRGTDDHKVHTAITSVWDQPPQITSFLVECIVSLLGEAQVLPSFTLYTNTHTQSAGGGAGLAFIHPIYQHPHATVSPVCHWFTVTQYMPDEQHGVTIERLKSEHLQGWLQEVCKTHLNVFIDCLLPHPPEYCRVGGHWETLSPRSEHIFEGFRRLFCLVPYEVVTIAVWEAVMPHWLQAIYMEVTEEHLQALKMPLSKLLDNDMSPLGFDSEQMFRFLAVRFENTSAHVQKQNLEWLQRHNCSKLLDNDMSPLGFDSEQMFRFLAVRFENTSAHVQKQNLEWLQMLSSTNISVPIYMLMEMFENGVGSFLAPEKAQRKTSASSDQEGQSPTDEPPELEPVPSSGNESSPGFSDEEEDGKRKGGNKDLRQSDPDLVLTCYVLMLDIAYKQMEVQNVTKHQPITSGISTTMWQLLNKMLRTPYLISHECRHECSLCFLINTFFQLCTEIVTYLCPKLPVVNSRVADILKSVDAGADKSKTDAAQAIVADAPKTCVAKAASPTPAAAVSSSATNGAANDASPTALPQVVTATVATVSAMDVVAHMPQEQVMAAVATATNYVLSFSPYHCNLVLITIVLFFLAALPSHYKQNGRRVRLTSVKFTNATAVVATASVVGEDDEPVVTTQPLEEDEDVWVTMWSLISSEWSHVAEVCVALLMHFIALPDGPDVFWKLCETNFNHTDWKVRFQAVEKVVVLGRFLHTSCMRGCRKLAGALAHAFCYLVASLDDLNVAVAQRASLGLNSLPDSGLKALCSCLEQQFDWVILDRPMIIQTFHQLSSSLPDRRILTWEFFYNRFEGLYLESQVTLENRGDLYQKPRESQVTLENRGDLYQKPRDLRNVIINSENLHRKYSRAQEALNLVQSSSTKTLCSSLGPKCPYKRTMSAPANMLNKLDKPADVAKPVIAPASTPKERERSYCRQYSVPLLKHRSSKIVLANPESGGFMTGGLSSVVAAAGAAKEAAGSDTMIQRLQKAMELEETDRDTLHLLVFLFMQFLAQPQHAGGLEEEKGGVKSIDAVLRHVAGLMGFSTIEKNFSFSPAKLRASPVFNSFIGNLAHVLDHNFLMAKKIIAIIVPVLQFSPAVHKVQDLRQPTYSLWMLQPTIRKAWLTSTLTILYKFDCDESYLKGQVVSLVLITLNTLDRHYHRCRVDHTTAVTTSSIHYPRETSLGSLGGDVDTVDEGGDRSPTAGIGALAARDETVRLPPSEGSRGDAPELVLTQVLSPEEGETYGPVVATIVTGQDGCAKVQLNASFNEEAQEDSAPEDIWYDADCLKTLPDEGELKAETCSTEDVQFAVAKEISAPTPHVRDSSTAVTSVMASQIQAFDDSFTVKIHNAELADDDDSGLQRLSEQALQGLRSRFSATAHDSTQASTSASTAASPASSSSNALSETPGDGDETMSSLKEALGRRALVQTHVSSSTPKSSGSSQRSSTSYWLSSSTSTDSSSDFNISRAATKLAFEICIEEDPEAWEASGESNNNSVDFPVRPERSSKEAAGAAPPDYSEESGIEATTVCSSTTDLTTVMYDATTTCSEHNAWNLFNRCMK</sequence>